<geneLocation type="plasmid" evidence="3">
    <name>pmppla107</name>
</geneLocation>
<dbReference type="Proteomes" id="UP000006426">
    <property type="component" value="Plasmid pmppla107"/>
</dbReference>
<keyword evidence="2" id="KW-0614">Plasmid</keyword>
<gene>
    <name evidence="2" type="ORF">PLA107_029940</name>
</gene>
<name>A0AAD0M499_PSEAV</name>
<evidence type="ECO:0000313" key="3">
    <source>
        <dbReference type="Proteomes" id="UP000006426"/>
    </source>
</evidence>
<feature type="compositionally biased region" description="Basic and acidic residues" evidence="1">
    <location>
        <begin position="1"/>
        <end position="15"/>
    </location>
</feature>
<reference evidence="2 3" key="1">
    <citation type="journal article" date="2011" name="PLoS Pathog.">
        <title>Dynamic evolution of pathogenicity revealed by sequencing and comparative genomics of 19 Pseudomonas syringae isolates.</title>
        <authorList>
            <person name="Baltrus D.A."/>
            <person name="Nishimura M.T."/>
            <person name="Romanchuk A."/>
            <person name="Chang J.H."/>
            <person name="Mukhtar M.S."/>
            <person name="Cherkis K."/>
            <person name="Roach J."/>
            <person name="Grant S.R."/>
            <person name="Jones C.D."/>
            <person name="Dangl J.L."/>
        </authorList>
    </citation>
    <scope>NUCLEOTIDE SEQUENCE [LARGE SCALE GENOMIC DNA]</scope>
    <source>
        <strain evidence="2 3">M301315</strain>
    </source>
</reference>
<evidence type="ECO:0000313" key="2">
    <source>
        <dbReference type="EMBL" id="AXH59450.1"/>
    </source>
</evidence>
<evidence type="ECO:0000256" key="1">
    <source>
        <dbReference type="SAM" id="MobiDB-lite"/>
    </source>
</evidence>
<feature type="compositionally biased region" description="Acidic residues" evidence="1">
    <location>
        <begin position="16"/>
        <end position="36"/>
    </location>
</feature>
<dbReference type="EMBL" id="CP031226">
    <property type="protein sequence ID" value="AXH59450.1"/>
    <property type="molecule type" value="Genomic_DNA"/>
</dbReference>
<organism evidence="2 3">
    <name type="scientific">Pseudomonas amygdali pv. lachrymans str. M301315</name>
    <dbReference type="NCBI Taxonomy" id="629260"/>
    <lineage>
        <taxon>Bacteria</taxon>
        <taxon>Pseudomonadati</taxon>
        <taxon>Pseudomonadota</taxon>
        <taxon>Gammaproteobacteria</taxon>
        <taxon>Pseudomonadales</taxon>
        <taxon>Pseudomonadaceae</taxon>
        <taxon>Pseudomonas</taxon>
        <taxon>Pseudomonas amygdali</taxon>
    </lineage>
</organism>
<accession>A0AAD0M499</accession>
<protein>
    <submittedName>
        <fullName evidence="2">Uncharacterized protein</fullName>
    </submittedName>
</protein>
<dbReference type="AlphaFoldDB" id="A0AAD0M499"/>
<feature type="compositionally biased region" description="Basic and acidic residues" evidence="1">
    <location>
        <begin position="43"/>
        <end position="55"/>
    </location>
</feature>
<feature type="region of interest" description="Disordered" evidence="1">
    <location>
        <begin position="1"/>
        <end position="85"/>
    </location>
</feature>
<sequence length="460" mass="52513">MASNRDRDRPNHLLGDDDPISMVEDIENSLEEDGEDNSAFIRRVRDREREKDRRRTGSARPEPMNPDRKSREPTPPAVSDPPQGQGRIAYYRSLQGFLQAIVEAAPLYMGERRRNPHMSEEELRQHVASQCRSHLNLVDHCLTANNANTQDILLRYIRRAMAKSLAGMYLDSPVEDLEGVVEIAKAWVLESTEFENALAENSTGDSILGVKLSLFTASLKSYQRLDGLWCGHEPKEVVSKLQKLSVELCKDVAFSWSKRSQISDRENLFSTMLPHCLEVLEGAYRQSVMEELDPIEYLPSDPLMPLPLFETTFENLDMGYEDEAAQALISRVRDIARGYLDGVKTPQLQPDDSARWKSNFIAHIDGMMAEAWNEAGSDLIDELSNMSEEDKDAYLEEHNFMEFSRFESSFKNRLGGDQPPFYDITISFDQVMDKAKHDMAWIWGISDSLIVVRKEQLPED</sequence>
<proteinExistence type="predicted"/>